<sequence length="439" mass="46732">MTVSHGGTARNPPGRPPARPVADGTEPDPARLAALASAYRKRTGLTQEELSDLSSVSVRAISDLEGARARWPQQRTLDRLVAALGLSPEERDEFLRVARKDKVAKPPVDPRAVVSAPWSRLPAGTGHFTGRDAELSVLAGLARSAAGGSGHVVLLHGAPGTGKSATAIRLGHLVAEHFPDGQVLLDLAGTTDTPTAPETLLGRLLSGLGVPESGLPGSLAERVDLHRSLAQGKRLLLVLDDAVDTGQVRRVLTARPGCLTVITSRRDLADLDQVTRIRLGGLSPATARRLFESVLGRARAVGEEQAVEKVVEQCGGLPLALRIAANRLTTRPHWPVAHLAEQMRAPRTALATLTAGDLSVRGAFETAYRRLPDSAALVFRHLGRGPAETDATRVAALTGTDPSQVRPALDRLHAEGLLERFPNGHYRMHRLLHTYAGLL</sequence>
<organism evidence="4 5">
    <name type="scientific">Umezawaea tangerina</name>
    <dbReference type="NCBI Taxonomy" id="84725"/>
    <lineage>
        <taxon>Bacteria</taxon>
        <taxon>Bacillati</taxon>
        <taxon>Actinomycetota</taxon>
        <taxon>Actinomycetes</taxon>
        <taxon>Pseudonocardiales</taxon>
        <taxon>Pseudonocardiaceae</taxon>
        <taxon>Umezawaea</taxon>
    </lineage>
</organism>
<dbReference type="InterPro" id="IPR036388">
    <property type="entry name" value="WH-like_DNA-bd_sf"/>
</dbReference>
<dbReference type="InterPro" id="IPR027417">
    <property type="entry name" value="P-loop_NTPase"/>
</dbReference>
<dbReference type="AlphaFoldDB" id="A0A2T0THP2"/>
<dbReference type="Proteomes" id="UP000239494">
    <property type="component" value="Unassembled WGS sequence"/>
</dbReference>
<evidence type="ECO:0000259" key="3">
    <source>
        <dbReference type="PROSITE" id="PS50943"/>
    </source>
</evidence>
<dbReference type="InterPro" id="IPR041664">
    <property type="entry name" value="AAA_16"/>
</dbReference>
<keyword evidence="5" id="KW-1185">Reference proteome</keyword>
<dbReference type="PROSITE" id="PS50943">
    <property type="entry name" value="HTH_CROC1"/>
    <property type="match status" value="1"/>
</dbReference>
<evidence type="ECO:0000313" key="5">
    <source>
        <dbReference type="Proteomes" id="UP000239494"/>
    </source>
</evidence>
<dbReference type="InterPro" id="IPR001387">
    <property type="entry name" value="Cro/C1-type_HTH"/>
</dbReference>
<evidence type="ECO:0000313" key="4">
    <source>
        <dbReference type="EMBL" id="PRY45242.1"/>
    </source>
</evidence>
<dbReference type="SMART" id="SM00530">
    <property type="entry name" value="HTH_XRE"/>
    <property type="match status" value="1"/>
</dbReference>
<dbReference type="SMART" id="SM00382">
    <property type="entry name" value="AAA"/>
    <property type="match status" value="1"/>
</dbReference>
<dbReference type="Pfam" id="PF13560">
    <property type="entry name" value="HTH_31"/>
    <property type="match status" value="1"/>
</dbReference>
<dbReference type="InterPro" id="IPR036390">
    <property type="entry name" value="WH_DNA-bd_sf"/>
</dbReference>
<dbReference type="RefSeq" id="WP_106186759.1">
    <property type="nucleotide sequence ID" value="NZ_PVTF01000002.1"/>
</dbReference>
<dbReference type="Gene3D" id="3.40.50.300">
    <property type="entry name" value="P-loop containing nucleotide triphosphate hydrolases"/>
    <property type="match status" value="1"/>
</dbReference>
<comment type="caution">
    <text evidence="4">The sequence shown here is derived from an EMBL/GenBank/DDBJ whole genome shotgun (WGS) entry which is preliminary data.</text>
</comment>
<dbReference type="Gene3D" id="1.10.10.10">
    <property type="entry name" value="Winged helix-like DNA-binding domain superfamily/Winged helix DNA-binding domain"/>
    <property type="match status" value="1"/>
</dbReference>
<dbReference type="EMBL" id="PVTF01000002">
    <property type="protein sequence ID" value="PRY45242.1"/>
    <property type="molecule type" value="Genomic_DNA"/>
</dbReference>
<dbReference type="SUPFAM" id="SSF52540">
    <property type="entry name" value="P-loop containing nucleoside triphosphate hydrolases"/>
    <property type="match status" value="1"/>
</dbReference>
<name>A0A2T0THP2_9PSEU</name>
<dbReference type="SUPFAM" id="SSF47413">
    <property type="entry name" value="lambda repressor-like DNA-binding domains"/>
    <property type="match status" value="1"/>
</dbReference>
<dbReference type="InterPro" id="IPR010982">
    <property type="entry name" value="Lambda_DNA-bd_dom_sf"/>
</dbReference>
<evidence type="ECO:0000256" key="1">
    <source>
        <dbReference type="ARBA" id="ARBA00023125"/>
    </source>
</evidence>
<reference evidence="4 5" key="1">
    <citation type="submission" date="2018-03" db="EMBL/GenBank/DDBJ databases">
        <title>Genomic Encyclopedia of Archaeal and Bacterial Type Strains, Phase II (KMG-II): from individual species to whole genera.</title>
        <authorList>
            <person name="Goeker M."/>
        </authorList>
    </citation>
    <scope>NUCLEOTIDE SEQUENCE [LARGE SCALE GENOMIC DNA]</scope>
    <source>
        <strain evidence="4 5">DSM 44720</strain>
    </source>
</reference>
<dbReference type="SUPFAM" id="SSF46785">
    <property type="entry name" value="Winged helix' DNA-binding domain"/>
    <property type="match status" value="1"/>
</dbReference>
<protein>
    <submittedName>
        <fullName evidence="4">Helix-turn-helix protein</fullName>
    </submittedName>
</protein>
<dbReference type="PANTHER" id="PTHR47691">
    <property type="entry name" value="REGULATOR-RELATED"/>
    <property type="match status" value="1"/>
</dbReference>
<dbReference type="GO" id="GO:0043531">
    <property type="term" value="F:ADP binding"/>
    <property type="evidence" value="ECO:0007669"/>
    <property type="project" value="InterPro"/>
</dbReference>
<feature type="region of interest" description="Disordered" evidence="2">
    <location>
        <begin position="1"/>
        <end position="28"/>
    </location>
</feature>
<dbReference type="Gene3D" id="1.10.260.40">
    <property type="entry name" value="lambda repressor-like DNA-binding domains"/>
    <property type="match status" value="1"/>
</dbReference>
<proteinExistence type="predicted"/>
<feature type="domain" description="HTH cro/C1-type" evidence="3">
    <location>
        <begin position="38"/>
        <end position="91"/>
    </location>
</feature>
<dbReference type="CDD" id="cd00093">
    <property type="entry name" value="HTH_XRE"/>
    <property type="match status" value="1"/>
</dbReference>
<evidence type="ECO:0000256" key="2">
    <source>
        <dbReference type="SAM" id="MobiDB-lite"/>
    </source>
</evidence>
<feature type="compositionally biased region" description="Low complexity" evidence="2">
    <location>
        <begin position="1"/>
        <end position="12"/>
    </location>
</feature>
<dbReference type="PANTHER" id="PTHR47691:SF3">
    <property type="entry name" value="HTH-TYPE TRANSCRIPTIONAL REGULATOR RV0890C-RELATED"/>
    <property type="match status" value="1"/>
</dbReference>
<dbReference type="InterPro" id="IPR003593">
    <property type="entry name" value="AAA+_ATPase"/>
</dbReference>
<dbReference type="Pfam" id="PF13191">
    <property type="entry name" value="AAA_16"/>
    <property type="match status" value="1"/>
</dbReference>
<gene>
    <name evidence="4" type="ORF">CLV43_102807</name>
</gene>
<dbReference type="OrthoDB" id="7628974at2"/>
<keyword evidence="1" id="KW-0238">DNA-binding</keyword>
<dbReference type="PRINTS" id="PR00364">
    <property type="entry name" value="DISEASERSIST"/>
</dbReference>
<accession>A0A2T0THP2</accession>
<dbReference type="GO" id="GO:0003677">
    <property type="term" value="F:DNA binding"/>
    <property type="evidence" value="ECO:0007669"/>
    <property type="project" value="UniProtKB-KW"/>
</dbReference>